<evidence type="ECO:0000256" key="1">
    <source>
        <dbReference type="SAM" id="MobiDB-lite"/>
    </source>
</evidence>
<reference evidence="2 3" key="1">
    <citation type="journal article" date="2013" name="Curr. Biol.">
        <title>The Genome of the Foraminiferan Reticulomyxa filosa.</title>
        <authorList>
            <person name="Glockner G."/>
            <person name="Hulsmann N."/>
            <person name="Schleicher M."/>
            <person name="Noegel A.A."/>
            <person name="Eichinger L."/>
            <person name="Gallinger C."/>
            <person name="Pawlowski J."/>
            <person name="Sierra R."/>
            <person name="Euteneuer U."/>
            <person name="Pillet L."/>
            <person name="Moustafa A."/>
            <person name="Platzer M."/>
            <person name="Groth M."/>
            <person name="Szafranski K."/>
            <person name="Schliwa M."/>
        </authorList>
    </citation>
    <scope>NUCLEOTIDE SEQUENCE [LARGE SCALE GENOMIC DNA]</scope>
</reference>
<keyword evidence="3" id="KW-1185">Reference proteome</keyword>
<evidence type="ECO:0000313" key="3">
    <source>
        <dbReference type="Proteomes" id="UP000023152"/>
    </source>
</evidence>
<organism evidence="2 3">
    <name type="scientific">Reticulomyxa filosa</name>
    <dbReference type="NCBI Taxonomy" id="46433"/>
    <lineage>
        <taxon>Eukaryota</taxon>
        <taxon>Sar</taxon>
        <taxon>Rhizaria</taxon>
        <taxon>Retaria</taxon>
        <taxon>Foraminifera</taxon>
        <taxon>Monothalamids</taxon>
        <taxon>Reticulomyxidae</taxon>
        <taxon>Reticulomyxa</taxon>
    </lineage>
</organism>
<gene>
    <name evidence="2" type="ORF">RFI_34804</name>
</gene>
<feature type="region of interest" description="Disordered" evidence="1">
    <location>
        <begin position="65"/>
        <end position="96"/>
    </location>
</feature>
<dbReference type="Proteomes" id="UP000023152">
    <property type="component" value="Unassembled WGS sequence"/>
</dbReference>
<protein>
    <submittedName>
        <fullName evidence="2">Uncharacterized protein</fullName>
    </submittedName>
</protein>
<sequence>NNTLDLFSMQRILLFSIICAENLVLSLKYKNMCLFERPYKDESYHHLNSDDETMTNNTNQATRSQFTQAADESENGKANKKQIIQKNQSRTENKEKELNDENICKEYKKKKSFQNSSYIVTFAKKVLF</sequence>
<evidence type="ECO:0000313" key="2">
    <source>
        <dbReference type="EMBL" id="ETO02614.1"/>
    </source>
</evidence>
<accession>X6LLW0</accession>
<dbReference type="AlphaFoldDB" id="X6LLW0"/>
<dbReference type="EMBL" id="ASPP01035351">
    <property type="protein sequence ID" value="ETO02614.1"/>
    <property type="molecule type" value="Genomic_DNA"/>
</dbReference>
<comment type="caution">
    <text evidence="2">The sequence shown here is derived from an EMBL/GenBank/DDBJ whole genome shotgun (WGS) entry which is preliminary data.</text>
</comment>
<feature type="non-terminal residue" evidence="2">
    <location>
        <position position="1"/>
    </location>
</feature>
<proteinExistence type="predicted"/>
<name>X6LLW0_RETFI</name>